<dbReference type="SUPFAM" id="SSF53056">
    <property type="entry name" value="beta-carbonic anhydrase, cab"/>
    <property type="match status" value="1"/>
</dbReference>
<evidence type="ECO:0000313" key="1">
    <source>
        <dbReference type="EMBL" id="OGM99302.1"/>
    </source>
</evidence>
<comment type="caution">
    <text evidence="1">The sequence shown here is derived from an EMBL/GenBank/DDBJ whole genome shotgun (WGS) entry which is preliminary data.</text>
</comment>
<protein>
    <recommendedName>
        <fullName evidence="3">Carbonic anhydrase</fullName>
    </recommendedName>
</protein>
<proteinExistence type="predicted"/>
<dbReference type="GO" id="GO:0004089">
    <property type="term" value="F:carbonate dehydratase activity"/>
    <property type="evidence" value="ECO:0007669"/>
    <property type="project" value="InterPro"/>
</dbReference>
<dbReference type="Proteomes" id="UP000177594">
    <property type="component" value="Unassembled WGS sequence"/>
</dbReference>
<dbReference type="Gene3D" id="3.40.1050.10">
    <property type="entry name" value="Carbonic anhydrase"/>
    <property type="match status" value="1"/>
</dbReference>
<reference evidence="1 2" key="1">
    <citation type="journal article" date="2016" name="Nat. Commun.">
        <title>Thousands of microbial genomes shed light on interconnected biogeochemical processes in an aquifer system.</title>
        <authorList>
            <person name="Anantharaman K."/>
            <person name="Brown C.T."/>
            <person name="Hug L.A."/>
            <person name="Sharon I."/>
            <person name="Castelle C.J."/>
            <person name="Probst A.J."/>
            <person name="Thomas B.C."/>
            <person name="Singh A."/>
            <person name="Wilkins M.J."/>
            <person name="Karaoz U."/>
            <person name="Brodie E.L."/>
            <person name="Williams K.H."/>
            <person name="Hubbard S.S."/>
            <person name="Banfield J.F."/>
        </authorList>
    </citation>
    <scope>NUCLEOTIDE SEQUENCE [LARGE SCALE GENOMIC DNA]</scope>
</reference>
<dbReference type="GO" id="GO:0008270">
    <property type="term" value="F:zinc ion binding"/>
    <property type="evidence" value="ECO:0007669"/>
    <property type="project" value="InterPro"/>
</dbReference>
<accession>A0A1F8EEP6</accession>
<gene>
    <name evidence="1" type="ORF">A2817_00420</name>
</gene>
<dbReference type="AlphaFoldDB" id="A0A1F8EEP6"/>
<sequence length="172" mass="19569">MMVDFVSALEYNIIRHIELRITMKQVLKFKSKKKHYKADVCLVWCFDDRFTGLLGELNKFGFKNVDLVKVAGGAMGLTGRGSAGNDNAINYIADQVEKSIKLHGTPLVILMVHTDCGAYKAIGLPVKGESEVELLREDLKSAKEELFRYLARKEHWPMIKTYLVDFEGLWEV</sequence>
<name>A0A1F8EEP6_9BACT</name>
<evidence type="ECO:0008006" key="3">
    <source>
        <dbReference type="Google" id="ProtNLM"/>
    </source>
</evidence>
<dbReference type="InterPro" id="IPR036874">
    <property type="entry name" value="Carbonic_anhydrase_sf"/>
</dbReference>
<organism evidence="1 2">
    <name type="scientific">Candidatus Yanofskybacteria bacterium RIFCSPHIGHO2_01_FULL_39_8b</name>
    <dbReference type="NCBI Taxonomy" id="1802659"/>
    <lineage>
        <taxon>Bacteria</taxon>
        <taxon>Candidatus Yanofskyibacteriota</taxon>
    </lineage>
</organism>
<dbReference type="EMBL" id="MGIZ01000024">
    <property type="protein sequence ID" value="OGM99302.1"/>
    <property type="molecule type" value="Genomic_DNA"/>
</dbReference>
<evidence type="ECO:0000313" key="2">
    <source>
        <dbReference type="Proteomes" id="UP000177594"/>
    </source>
</evidence>